<name>A0A1A8FLM2_9TELE</name>
<feature type="region of interest" description="Disordered" evidence="1">
    <location>
        <begin position="1"/>
        <end position="22"/>
    </location>
</feature>
<evidence type="ECO:0000313" key="2">
    <source>
        <dbReference type="EMBL" id="SBQ59034.1"/>
    </source>
</evidence>
<evidence type="ECO:0000256" key="1">
    <source>
        <dbReference type="SAM" id="MobiDB-lite"/>
    </source>
</evidence>
<protein>
    <submittedName>
        <fullName evidence="2">Uncharacterized protein</fullName>
    </submittedName>
</protein>
<reference evidence="2" key="2">
    <citation type="submission" date="2016-06" db="EMBL/GenBank/DDBJ databases">
        <title>The genome of a short-lived fish provides insights into sex chromosome evolution and the genetic control of aging.</title>
        <authorList>
            <person name="Reichwald K."/>
            <person name="Felder M."/>
            <person name="Petzold A."/>
            <person name="Koch P."/>
            <person name="Groth M."/>
            <person name="Platzer M."/>
        </authorList>
    </citation>
    <scope>NUCLEOTIDE SEQUENCE</scope>
    <source>
        <tissue evidence="2">Brain</tissue>
    </source>
</reference>
<gene>
    <name evidence="2" type="primary">Nfu_g_1_025921</name>
</gene>
<sequence>MVMVKEEVLEEQGSGVDQQDPECLHIKEELDEPWTNLEVEQLRVRNQQSGFYAESAGPW</sequence>
<proteinExistence type="predicted"/>
<dbReference type="AlphaFoldDB" id="A0A1A8FLM2"/>
<accession>A0A1A8FLM2</accession>
<organism evidence="2">
    <name type="scientific">Nothobranchius korthausae</name>
    <dbReference type="NCBI Taxonomy" id="1143690"/>
    <lineage>
        <taxon>Eukaryota</taxon>
        <taxon>Metazoa</taxon>
        <taxon>Chordata</taxon>
        <taxon>Craniata</taxon>
        <taxon>Vertebrata</taxon>
        <taxon>Euteleostomi</taxon>
        <taxon>Actinopterygii</taxon>
        <taxon>Neopterygii</taxon>
        <taxon>Teleostei</taxon>
        <taxon>Neoteleostei</taxon>
        <taxon>Acanthomorphata</taxon>
        <taxon>Ovalentaria</taxon>
        <taxon>Atherinomorphae</taxon>
        <taxon>Cyprinodontiformes</taxon>
        <taxon>Nothobranchiidae</taxon>
        <taxon>Nothobranchius</taxon>
    </lineage>
</organism>
<dbReference type="EMBL" id="HAEB01012507">
    <property type="protein sequence ID" value="SBQ59034.1"/>
    <property type="molecule type" value="Transcribed_RNA"/>
</dbReference>
<feature type="non-terminal residue" evidence="2">
    <location>
        <position position="59"/>
    </location>
</feature>
<reference evidence="2" key="1">
    <citation type="submission" date="2016-05" db="EMBL/GenBank/DDBJ databases">
        <authorList>
            <person name="Lavstsen T."/>
            <person name="Jespersen J.S."/>
        </authorList>
    </citation>
    <scope>NUCLEOTIDE SEQUENCE</scope>
    <source>
        <tissue evidence="2">Brain</tissue>
    </source>
</reference>